<dbReference type="EMBL" id="JACJLA010000001">
    <property type="protein sequence ID" value="MBM6911883.1"/>
    <property type="molecule type" value="Genomic_DNA"/>
</dbReference>
<keyword evidence="1" id="KW-1133">Transmembrane helix</keyword>
<name>A0ABS2GEK9_9FIRM</name>
<protein>
    <submittedName>
        <fullName evidence="2">TrbC/VirB2 family protein</fullName>
    </submittedName>
</protein>
<keyword evidence="1" id="KW-0472">Membrane</keyword>
<proteinExistence type="predicted"/>
<evidence type="ECO:0000313" key="2">
    <source>
        <dbReference type="EMBL" id="MBM6911883.1"/>
    </source>
</evidence>
<keyword evidence="1" id="KW-0812">Transmembrane</keyword>
<comment type="caution">
    <text evidence="2">The sequence shown here is derived from an EMBL/GenBank/DDBJ whole genome shotgun (WGS) entry which is preliminary data.</text>
</comment>
<evidence type="ECO:0000256" key="1">
    <source>
        <dbReference type="SAM" id="Phobius"/>
    </source>
</evidence>
<dbReference type="Proteomes" id="UP000707138">
    <property type="component" value="Unassembled WGS sequence"/>
</dbReference>
<dbReference type="Pfam" id="PF04956">
    <property type="entry name" value="TrbC"/>
    <property type="match status" value="1"/>
</dbReference>
<feature type="transmembrane region" description="Helical" evidence="1">
    <location>
        <begin position="105"/>
        <end position="125"/>
    </location>
</feature>
<dbReference type="InterPro" id="IPR007039">
    <property type="entry name" value="TrbC/VirB2"/>
</dbReference>
<organism evidence="2 3">
    <name type="scientific">Veillonella magna</name>
    <dbReference type="NCBI Taxonomy" id="464322"/>
    <lineage>
        <taxon>Bacteria</taxon>
        <taxon>Bacillati</taxon>
        <taxon>Bacillota</taxon>
        <taxon>Negativicutes</taxon>
        <taxon>Veillonellales</taxon>
        <taxon>Veillonellaceae</taxon>
        <taxon>Veillonella</taxon>
    </lineage>
</organism>
<sequence length="145" mass="14910">MTHVATVKQFYARCRKGYLDKVAMATVGFMSAGYFSTVCAKLTAAKDVSGASKKVVTVQLPIMGFLNGVIDMLTGPFAIAVGILFLIGAAFALAKGNGGPATEKLIMACLGISLVFFAPNIISYVSGSANGTDGLTILGTMMGAL</sequence>
<gene>
    <name evidence="2" type="ORF">H6A01_00895</name>
</gene>
<accession>A0ABS2GEK9</accession>
<evidence type="ECO:0000313" key="3">
    <source>
        <dbReference type="Proteomes" id="UP000707138"/>
    </source>
</evidence>
<feature type="transmembrane region" description="Helical" evidence="1">
    <location>
        <begin position="73"/>
        <end position="93"/>
    </location>
</feature>
<dbReference type="RefSeq" id="WP_205087200.1">
    <property type="nucleotide sequence ID" value="NZ_JACJLA010000001.1"/>
</dbReference>
<reference evidence="2 3" key="1">
    <citation type="journal article" date="2021" name="Sci. Rep.">
        <title>The distribution of antibiotic resistance genes in chicken gut microbiota commensals.</title>
        <authorList>
            <person name="Juricova H."/>
            <person name="Matiasovicova J."/>
            <person name="Kubasova T."/>
            <person name="Cejkova D."/>
            <person name="Rychlik I."/>
        </authorList>
    </citation>
    <scope>NUCLEOTIDE SEQUENCE [LARGE SCALE GENOMIC DNA]</scope>
    <source>
        <strain evidence="2 3">An537</strain>
    </source>
</reference>
<keyword evidence="3" id="KW-1185">Reference proteome</keyword>